<sequence>MFSVVKPMYRSIRLNGQIYRKAKKVEEVLDMSELSMSIFDHDVDKEFGGETVVYQRDPSGRCSLRCDSAMEMKALQWYVICYAEDPRYRPSSPCMSFPWVVWDVLCSFKRNKMLSQNALTSSTHPLADRFSAEIEKHVTKRISEYELFCVEMCEEYEFVRRYNIAYGPRLMYILFVLKRWLGALAFRTYHHIAVTGRFDSIYIGEIIQDLSESESRGVWSNFENVRVRHLTVHEFFLN</sequence>
<protein>
    <recommendedName>
        <fullName evidence="1">RDRP C-terminal head domain-containing protein</fullName>
    </recommendedName>
</protein>
<dbReference type="Pfam" id="PF26253">
    <property type="entry name" value="RdRP_head"/>
    <property type="match status" value="1"/>
</dbReference>
<evidence type="ECO:0000313" key="3">
    <source>
        <dbReference type="Proteomes" id="UP000230423"/>
    </source>
</evidence>
<dbReference type="OrthoDB" id="5856193at2759"/>
<proteinExistence type="predicted"/>
<dbReference type="InterPro" id="IPR058752">
    <property type="entry name" value="RDRP_C_head"/>
</dbReference>
<reference evidence="2 3" key="1">
    <citation type="submission" date="2015-09" db="EMBL/GenBank/DDBJ databases">
        <title>Draft genome of the parasitic nematode Teladorsagia circumcincta isolate WARC Sus (inbred).</title>
        <authorList>
            <person name="Mitreva M."/>
        </authorList>
    </citation>
    <scope>NUCLEOTIDE SEQUENCE [LARGE SCALE GENOMIC DNA]</scope>
    <source>
        <strain evidence="2 3">S</strain>
    </source>
</reference>
<name>A0A2G9UVC5_TELCI</name>
<accession>A0A2G9UVC5</accession>
<organism evidence="2 3">
    <name type="scientific">Teladorsagia circumcincta</name>
    <name type="common">Brown stomach worm</name>
    <name type="synonym">Ostertagia circumcincta</name>
    <dbReference type="NCBI Taxonomy" id="45464"/>
    <lineage>
        <taxon>Eukaryota</taxon>
        <taxon>Metazoa</taxon>
        <taxon>Ecdysozoa</taxon>
        <taxon>Nematoda</taxon>
        <taxon>Chromadorea</taxon>
        <taxon>Rhabditida</taxon>
        <taxon>Rhabditina</taxon>
        <taxon>Rhabditomorpha</taxon>
        <taxon>Strongyloidea</taxon>
        <taxon>Trichostrongylidae</taxon>
        <taxon>Teladorsagia</taxon>
    </lineage>
</organism>
<feature type="domain" description="RDRP C-terminal head" evidence="1">
    <location>
        <begin position="68"/>
        <end position="117"/>
    </location>
</feature>
<keyword evidence="3" id="KW-1185">Reference proteome</keyword>
<dbReference type="EMBL" id="KZ345315">
    <property type="protein sequence ID" value="PIO74211.1"/>
    <property type="molecule type" value="Genomic_DNA"/>
</dbReference>
<dbReference type="AlphaFoldDB" id="A0A2G9UVC5"/>
<evidence type="ECO:0000313" key="2">
    <source>
        <dbReference type="EMBL" id="PIO74211.1"/>
    </source>
</evidence>
<dbReference type="Proteomes" id="UP000230423">
    <property type="component" value="Unassembled WGS sequence"/>
</dbReference>
<gene>
    <name evidence="2" type="ORF">TELCIR_03782</name>
</gene>
<evidence type="ECO:0000259" key="1">
    <source>
        <dbReference type="Pfam" id="PF26253"/>
    </source>
</evidence>